<dbReference type="HOGENOM" id="CLU_1637025_0_0_1"/>
<dbReference type="AlphaFoldDB" id="R7UT92"/>
<dbReference type="EMBL" id="AMQN01006407">
    <property type="status" value="NOT_ANNOTATED_CDS"/>
    <property type="molecule type" value="Genomic_DNA"/>
</dbReference>
<reference evidence="3 5" key="2">
    <citation type="journal article" date="2013" name="Nature">
        <title>Insights into bilaterian evolution from three spiralian genomes.</title>
        <authorList>
            <person name="Simakov O."/>
            <person name="Marletaz F."/>
            <person name="Cho S.J."/>
            <person name="Edsinger-Gonzales E."/>
            <person name="Havlak P."/>
            <person name="Hellsten U."/>
            <person name="Kuo D.H."/>
            <person name="Larsson T."/>
            <person name="Lv J."/>
            <person name="Arendt D."/>
            <person name="Savage R."/>
            <person name="Osoegawa K."/>
            <person name="de Jong P."/>
            <person name="Grimwood J."/>
            <person name="Chapman J.A."/>
            <person name="Shapiro H."/>
            <person name="Aerts A."/>
            <person name="Otillar R.P."/>
            <person name="Terry A.Y."/>
            <person name="Boore J.L."/>
            <person name="Grigoriev I.V."/>
            <person name="Lindberg D.R."/>
            <person name="Seaver E.C."/>
            <person name="Weisblat D.A."/>
            <person name="Putnam N.H."/>
            <person name="Rokhsar D.S."/>
        </authorList>
    </citation>
    <scope>NUCLEOTIDE SEQUENCE</scope>
    <source>
        <strain evidence="3 5">I ESC-2004</strain>
    </source>
</reference>
<keyword evidence="2" id="KW-1133">Transmembrane helix</keyword>
<name>R7UT92_CAPTE</name>
<dbReference type="Proteomes" id="UP000014760">
    <property type="component" value="Unassembled WGS sequence"/>
</dbReference>
<dbReference type="EnsemblMetazoa" id="CapteT194821">
    <property type="protein sequence ID" value="CapteP194821"/>
    <property type="gene ID" value="CapteG194821"/>
</dbReference>
<reference evidence="4" key="3">
    <citation type="submission" date="2015-06" db="UniProtKB">
        <authorList>
            <consortium name="EnsemblMetazoa"/>
        </authorList>
    </citation>
    <scope>IDENTIFICATION</scope>
</reference>
<keyword evidence="2" id="KW-0472">Membrane</keyword>
<protein>
    <submittedName>
        <fullName evidence="3 4">Uncharacterized protein</fullName>
    </submittedName>
</protein>
<gene>
    <name evidence="3" type="ORF">CAPTEDRAFT_194821</name>
</gene>
<proteinExistence type="predicted"/>
<evidence type="ECO:0000256" key="1">
    <source>
        <dbReference type="SAM" id="MobiDB-lite"/>
    </source>
</evidence>
<feature type="transmembrane region" description="Helical" evidence="2">
    <location>
        <begin position="50"/>
        <end position="71"/>
    </location>
</feature>
<reference evidence="5" key="1">
    <citation type="submission" date="2012-12" db="EMBL/GenBank/DDBJ databases">
        <authorList>
            <person name="Hellsten U."/>
            <person name="Grimwood J."/>
            <person name="Chapman J.A."/>
            <person name="Shapiro H."/>
            <person name="Aerts A."/>
            <person name="Otillar R.P."/>
            <person name="Terry A.Y."/>
            <person name="Boore J.L."/>
            <person name="Simakov O."/>
            <person name="Marletaz F."/>
            <person name="Cho S.-J."/>
            <person name="Edsinger-Gonzales E."/>
            <person name="Havlak P."/>
            <person name="Kuo D.-H."/>
            <person name="Larsson T."/>
            <person name="Lv J."/>
            <person name="Arendt D."/>
            <person name="Savage R."/>
            <person name="Osoegawa K."/>
            <person name="de Jong P."/>
            <person name="Lindberg D.R."/>
            <person name="Seaver E.C."/>
            <person name="Weisblat D.A."/>
            <person name="Putnam N.H."/>
            <person name="Grigoriev I.V."/>
            <person name="Rokhsar D.S."/>
        </authorList>
    </citation>
    <scope>NUCLEOTIDE SEQUENCE</scope>
    <source>
        <strain evidence="5">I ESC-2004</strain>
    </source>
</reference>
<evidence type="ECO:0000256" key="2">
    <source>
        <dbReference type="SAM" id="Phobius"/>
    </source>
</evidence>
<feature type="region of interest" description="Disordered" evidence="1">
    <location>
        <begin position="115"/>
        <end position="162"/>
    </location>
</feature>
<evidence type="ECO:0000313" key="3">
    <source>
        <dbReference type="EMBL" id="ELU09388.1"/>
    </source>
</evidence>
<accession>R7UT92</accession>
<sequence length="162" mass="18418">MWGFIPEVLAGPLQLRSVAACLNHDAIRRQYVCCSHRTAVTSLPKLSSRLLLALLLLLMLLSPASHAYSLSWRPTYSTGTREYHDLVIPQSPSAYLLDRPARTYITSKTSKLITTRMDANRPPAPKPYYSYYNPKPRSDNMLFPDRELQKAQPLPTRSKETN</sequence>
<keyword evidence="2" id="KW-0812">Transmembrane</keyword>
<evidence type="ECO:0000313" key="4">
    <source>
        <dbReference type="EnsemblMetazoa" id="CapteP194821"/>
    </source>
</evidence>
<keyword evidence="5" id="KW-1185">Reference proteome</keyword>
<organism evidence="3">
    <name type="scientific">Capitella teleta</name>
    <name type="common">Polychaete worm</name>
    <dbReference type="NCBI Taxonomy" id="283909"/>
    <lineage>
        <taxon>Eukaryota</taxon>
        <taxon>Metazoa</taxon>
        <taxon>Spiralia</taxon>
        <taxon>Lophotrochozoa</taxon>
        <taxon>Annelida</taxon>
        <taxon>Polychaeta</taxon>
        <taxon>Sedentaria</taxon>
        <taxon>Scolecida</taxon>
        <taxon>Capitellidae</taxon>
        <taxon>Capitella</taxon>
    </lineage>
</organism>
<dbReference type="EMBL" id="AMQN01006406">
    <property type="status" value="NOT_ANNOTATED_CDS"/>
    <property type="molecule type" value="Genomic_DNA"/>
</dbReference>
<dbReference type="EMBL" id="KB298264">
    <property type="protein sequence ID" value="ELU09388.1"/>
    <property type="molecule type" value="Genomic_DNA"/>
</dbReference>
<evidence type="ECO:0000313" key="5">
    <source>
        <dbReference type="Proteomes" id="UP000014760"/>
    </source>
</evidence>